<dbReference type="InterPro" id="IPR029752">
    <property type="entry name" value="D-isomer_DH_CS1"/>
</dbReference>
<dbReference type="PANTHER" id="PTHR10996">
    <property type="entry name" value="2-HYDROXYACID DEHYDROGENASE-RELATED"/>
    <property type="match status" value="1"/>
</dbReference>
<sequence>MSYFLCVDCGGSKTAAVIVNQDGTPVGRGSAGPSNLTYLTIEAYSLAVRTAVSAALAAASLPSELPPTGPTPFTSAWFGVSGADSPAVIKSVFQPLSTLIGIPIGPRLMVTNDTHLLAAPIRLYDDVSHAVSIISGTGSIAVSFKEEKGQLLECGRAGGWGWILGDEGGGYDVGREAVRRILMTHDQGSVKTAVASPSTLRDKVLKRFGITDVMEILRCVYLPDPVPGTIAVQGAGPEFFAREKRLSTLSPIVFEAAFEDKDPLAIEVLRTCAKALVDTAMTVIGLPTPESPRLVDPNDAVLSFGGSLVGIEKYRQFVLEDLAGRGFVFKHVLFVDDAALTDLFHSMPIALCHVQRVMTVCLVTYTFVSVLFMTRALLSPAKETSIPQPSFHWRPNIPVGKLISLESQSLGSHSIEESLILSKAFPHLMKPSQIIPYYYRASGTFDKQDITITSLITSDRFPTLARLVEQYQGPISVTFHINNVTENVPQLLESLHHLYTTTANMATYVDVHLVLDTFERQFNTWRNIARLFARTEFVMMLDVDFYLCTPRFREILRRTLASSGASEVTEMFRSGMAAFVIPAFEYVKYEEGRDHMGFPKTKKDLVRLVKERKIGMFHEIWPPGHNSSNYERYYVAKPGEVYRVTQFQSYYEPYTIFRKDGPPWCDERFIGYGGNKAACLYEMYISGMTFYVLSDHFIIHQNHLYEENARKNERRLNRKIYSEFKEETCLRYLRNFHELGILKTTRARNAIDECGKMKGFSRLITQLALSHLISTTMDDKSDQVFHDERHSSRNDDNGETISDAPLTGSQREQAEKLLKRKLDMRLLCPVVIIYIMNYIDRVAITSARLKGLEEDLKLTDVQYSVLLASFFAVYCPAQIPSNMFLNHIKRPSVYISACVILWGLVSTLTGAAFYPGSIYVLSRWYTREVGSSLSGMYSSGLMYYPPLLEGTGPKDSFSIRRTNTVPRIRNPRRNGRAFRYQGLAMPASTRWLSPAEKRLAQIRLAEDAGEADQDTQIDSAWNGLLAATADPRVFLFSLIAFFDLMGMGFVNFFPTLTATLGFSTTITLLLAAWALTSFAFEVTPDVHRTSGHPGIFGYVIALSTMSVVGRYISLFLLASGHTGFVMTFVWVSNSIPRPPAKRAASIGIVSGVGNLGNLVSSFLWRAEWSPKYEPSMIIGIASLMTAIAFSFVVRVVLKRANLQLERHDVQHSFTGGAGSRDRVKEAARLEGTIVWAHEDVHDLLDSIADLVWMNSPDRASFLAECKPGGKYDGIVGIYRENESAKVIGVYDKEIINGLPQSLKWIAHNGAGYDPVDVLACKDRGIFVSNTPGAVDDATATTALYLLISTMRQYSVAERSLRAVKWKPAGLNRISHDITGKTLAILGLGGIGLRLAELVQSFPMRVIYHNRRKVAGAPSYCEYFPNVEEMLAQADVLSVHVPLRKETVGLVGEKWIRALRPGAIIINTARGKVIDEEALIRALEDGHLGAAGLDVFPNEPEVNPRLLDFPQVTLLPHMGTENQDTQRKMEVRALQNLRYFLLTGMGKDLVLEHQGLIKDMILSLALSPLALYNSFTYHQSMERFNAQEILQPMTTSIQIIGENLKLLENQTSGLGILDSLQGDADYEVQKMRQGFQNHQVSMDKELQELKAMAKKIRPAAEARLRGEIRDKVAAAIREQTKKEVEKQIVNYIPVPLEKQLADVKRKLRNVEVALANSEARSQNAALDINSEYEPLAIVLTDSGGKSFASALTLRSQDQEAVTSREFNPTVEKL</sequence>
<dbReference type="InterPro" id="IPR036291">
    <property type="entry name" value="NAD(P)-bd_dom_sf"/>
</dbReference>
<evidence type="ECO:0000313" key="13">
    <source>
        <dbReference type="Proteomes" id="UP001213000"/>
    </source>
</evidence>
<evidence type="ECO:0000256" key="1">
    <source>
        <dbReference type="ARBA" id="ARBA00005854"/>
    </source>
</evidence>
<evidence type="ECO:0000313" key="12">
    <source>
        <dbReference type="EMBL" id="KAJ3575048.1"/>
    </source>
</evidence>
<dbReference type="PROSITE" id="PS00065">
    <property type="entry name" value="D_2_HYDROXYACID_DH_1"/>
    <property type="match status" value="1"/>
</dbReference>
<keyword evidence="8" id="KW-0472">Membrane</keyword>
<comment type="caution">
    <text evidence="12">The sequence shown here is derived from an EMBL/GenBank/DDBJ whole genome shotgun (WGS) entry which is preliminary data.</text>
</comment>
<keyword evidence="5" id="KW-0560">Oxidoreductase</keyword>
<evidence type="ECO:0000256" key="5">
    <source>
        <dbReference type="ARBA" id="ARBA00023002"/>
    </source>
</evidence>
<keyword evidence="13" id="KW-1185">Reference proteome</keyword>
<dbReference type="Pfam" id="PF01869">
    <property type="entry name" value="BcrAD_BadFG"/>
    <property type="match status" value="1"/>
</dbReference>
<evidence type="ECO:0000259" key="10">
    <source>
        <dbReference type="Pfam" id="PF01869"/>
    </source>
</evidence>
<dbReference type="Gene3D" id="3.40.50.720">
    <property type="entry name" value="NAD(P)-binding Rossmann-like Domain"/>
    <property type="match status" value="2"/>
</dbReference>
<dbReference type="InterPro" id="IPR002731">
    <property type="entry name" value="ATPase_BadF"/>
</dbReference>
<dbReference type="InterPro" id="IPR006139">
    <property type="entry name" value="D-isomer_2_OHA_DH_cat_dom"/>
</dbReference>
<comment type="similarity">
    <text evidence="2">Belongs to the eukaryotic-type N-acetylglucosamine kinase family.</text>
</comment>
<feature type="transmembrane region" description="Helical" evidence="8">
    <location>
        <begin position="893"/>
        <end position="914"/>
    </location>
</feature>
<dbReference type="SUPFAM" id="SSF51735">
    <property type="entry name" value="NAD(P)-binding Rossmann-fold domains"/>
    <property type="match status" value="1"/>
</dbReference>
<dbReference type="CDD" id="cd12168">
    <property type="entry name" value="Mand_dh_like"/>
    <property type="match status" value="1"/>
</dbReference>
<dbReference type="PROSITE" id="PS00670">
    <property type="entry name" value="D_2_HYDROXYACID_DH_2"/>
    <property type="match status" value="1"/>
</dbReference>
<feature type="compositionally biased region" description="Basic and acidic residues" evidence="7">
    <location>
        <begin position="780"/>
        <end position="796"/>
    </location>
</feature>
<dbReference type="SUPFAM" id="SSF52283">
    <property type="entry name" value="Formate/glycerate dehydrogenase catalytic domain-like"/>
    <property type="match status" value="1"/>
</dbReference>
<feature type="domain" description="D-isomer specific 2-hydroxyacid dehydrogenase NAD-binding" evidence="11">
    <location>
        <begin position="1344"/>
        <end position="1518"/>
    </location>
</feature>
<proteinExistence type="inferred from homology"/>
<dbReference type="SUPFAM" id="SSF103473">
    <property type="entry name" value="MFS general substrate transporter"/>
    <property type="match status" value="1"/>
</dbReference>
<feature type="transmembrane region" description="Helical" evidence="8">
    <location>
        <begin position="861"/>
        <end position="881"/>
    </location>
</feature>
<evidence type="ECO:0000259" key="9">
    <source>
        <dbReference type="Pfam" id="PF00389"/>
    </source>
</evidence>
<dbReference type="Proteomes" id="UP001213000">
    <property type="component" value="Unassembled WGS sequence"/>
</dbReference>
<dbReference type="Pfam" id="PF02826">
    <property type="entry name" value="2-Hacid_dh_C"/>
    <property type="match status" value="1"/>
</dbReference>
<evidence type="ECO:0000256" key="3">
    <source>
        <dbReference type="ARBA" id="ARBA00012122"/>
    </source>
</evidence>
<evidence type="ECO:0000256" key="4">
    <source>
        <dbReference type="ARBA" id="ARBA00014974"/>
    </source>
</evidence>
<dbReference type="EC" id="2.7.1.59" evidence="3"/>
<dbReference type="CDD" id="cd24007">
    <property type="entry name" value="ASKHA_NBD_eukNAGK-like"/>
    <property type="match status" value="1"/>
</dbReference>
<keyword evidence="8" id="KW-1133">Transmembrane helix</keyword>
<feature type="domain" description="ATPase BadF/BadG/BcrA/BcrD type" evidence="10">
    <location>
        <begin position="7"/>
        <end position="280"/>
    </location>
</feature>
<dbReference type="Pfam" id="PF00389">
    <property type="entry name" value="2-Hacid_dh"/>
    <property type="match status" value="1"/>
</dbReference>
<dbReference type="InterPro" id="IPR043129">
    <property type="entry name" value="ATPase_NBD"/>
</dbReference>
<dbReference type="SUPFAM" id="SSF53067">
    <property type="entry name" value="Actin-like ATPase domain"/>
    <property type="match status" value="2"/>
</dbReference>
<dbReference type="EMBL" id="JANIEX010000048">
    <property type="protein sequence ID" value="KAJ3575048.1"/>
    <property type="molecule type" value="Genomic_DNA"/>
</dbReference>
<gene>
    <name evidence="12" type="ORF">NP233_g1342</name>
</gene>
<evidence type="ECO:0000259" key="11">
    <source>
        <dbReference type="Pfam" id="PF02826"/>
    </source>
</evidence>
<dbReference type="InterPro" id="IPR006140">
    <property type="entry name" value="D-isomer_DH_NAD-bd"/>
</dbReference>
<feature type="domain" description="D-isomer specific 2-hydroxyacid dehydrogenase catalytic" evidence="9">
    <location>
        <begin position="1290"/>
        <end position="1542"/>
    </location>
</feature>
<feature type="transmembrane region" description="Helical" evidence="8">
    <location>
        <begin position="1033"/>
        <end position="1053"/>
    </location>
</feature>
<dbReference type="InterPro" id="IPR050223">
    <property type="entry name" value="D-isomer_2-hydroxyacid_DH"/>
</dbReference>
<reference evidence="12" key="1">
    <citation type="submission" date="2022-07" db="EMBL/GenBank/DDBJ databases">
        <title>Genome Sequence of Leucocoprinus birnbaumii.</title>
        <authorList>
            <person name="Buettner E."/>
        </authorList>
    </citation>
    <scope>NUCLEOTIDE SEQUENCE</scope>
    <source>
        <strain evidence="12">VT141</strain>
    </source>
</reference>
<organism evidence="12 13">
    <name type="scientific">Leucocoprinus birnbaumii</name>
    <dbReference type="NCBI Taxonomy" id="56174"/>
    <lineage>
        <taxon>Eukaryota</taxon>
        <taxon>Fungi</taxon>
        <taxon>Dikarya</taxon>
        <taxon>Basidiomycota</taxon>
        <taxon>Agaricomycotina</taxon>
        <taxon>Agaricomycetes</taxon>
        <taxon>Agaricomycetidae</taxon>
        <taxon>Agaricales</taxon>
        <taxon>Agaricineae</taxon>
        <taxon>Agaricaceae</taxon>
        <taxon>Leucocoprinus</taxon>
    </lineage>
</organism>
<dbReference type="Gene3D" id="1.20.1250.20">
    <property type="entry name" value="MFS general substrate transporter like domains"/>
    <property type="match status" value="2"/>
</dbReference>
<evidence type="ECO:0000256" key="6">
    <source>
        <dbReference type="ARBA" id="ARBA00031123"/>
    </source>
</evidence>
<dbReference type="GO" id="GO:0045127">
    <property type="term" value="F:N-acetylglucosamine kinase activity"/>
    <property type="evidence" value="ECO:0007669"/>
    <property type="project" value="UniProtKB-EC"/>
</dbReference>
<feature type="transmembrane region" description="Helical" evidence="8">
    <location>
        <begin position="1060"/>
        <end position="1080"/>
    </location>
</feature>
<comment type="similarity">
    <text evidence="1">Belongs to the D-isomer specific 2-hydroxyacid dehydrogenase family.</text>
</comment>
<dbReference type="GO" id="GO:0016618">
    <property type="term" value="F:hydroxypyruvate reductase [NAD(P)H] activity"/>
    <property type="evidence" value="ECO:0007669"/>
    <property type="project" value="TreeGrafter"/>
</dbReference>
<feature type="transmembrane region" description="Helical" evidence="8">
    <location>
        <begin position="1176"/>
        <end position="1197"/>
    </location>
</feature>
<dbReference type="GO" id="GO:0051287">
    <property type="term" value="F:NAD binding"/>
    <property type="evidence" value="ECO:0007669"/>
    <property type="project" value="InterPro"/>
</dbReference>
<dbReference type="GO" id="GO:0005829">
    <property type="term" value="C:cytosol"/>
    <property type="evidence" value="ECO:0007669"/>
    <property type="project" value="TreeGrafter"/>
</dbReference>
<dbReference type="Gene3D" id="3.30.420.40">
    <property type="match status" value="2"/>
</dbReference>
<dbReference type="PANTHER" id="PTHR10996:SF257">
    <property type="entry name" value="GLYOXYLATE REDUCTASE 1"/>
    <property type="match status" value="1"/>
</dbReference>
<dbReference type="PROSITE" id="PS00671">
    <property type="entry name" value="D_2_HYDROXYACID_DH_3"/>
    <property type="match status" value="1"/>
</dbReference>
<accession>A0AAD5W2C9</accession>
<evidence type="ECO:0000256" key="2">
    <source>
        <dbReference type="ARBA" id="ARBA00006198"/>
    </source>
</evidence>
<evidence type="ECO:0000256" key="8">
    <source>
        <dbReference type="SAM" id="Phobius"/>
    </source>
</evidence>
<protein>
    <recommendedName>
        <fullName evidence="4">N-acetyl-D-glucosamine kinase</fullName>
        <ecNumber evidence="3">2.7.1.59</ecNumber>
    </recommendedName>
    <alternativeName>
        <fullName evidence="6">GlcNAc kinase</fullName>
    </alternativeName>
</protein>
<evidence type="ECO:0000256" key="7">
    <source>
        <dbReference type="SAM" id="MobiDB-lite"/>
    </source>
</evidence>
<dbReference type="GO" id="GO:0030267">
    <property type="term" value="F:glyoxylate reductase (NADPH) activity"/>
    <property type="evidence" value="ECO:0007669"/>
    <property type="project" value="TreeGrafter"/>
</dbReference>
<name>A0AAD5W2C9_9AGAR</name>
<feature type="region of interest" description="Disordered" evidence="7">
    <location>
        <begin position="780"/>
        <end position="806"/>
    </location>
</feature>
<dbReference type="InterPro" id="IPR029753">
    <property type="entry name" value="D-isomer_DH_CS"/>
</dbReference>
<dbReference type="InterPro" id="IPR036259">
    <property type="entry name" value="MFS_trans_sf"/>
</dbReference>
<keyword evidence="8" id="KW-0812">Transmembrane</keyword>
<dbReference type="Pfam" id="PF13896">
    <property type="entry name" value="Glyco_transf_49"/>
    <property type="match status" value="2"/>
</dbReference>